<dbReference type="GO" id="GO:0005737">
    <property type="term" value="C:cytoplasm"/>
    <property type="evidence" value="ECO:0007669"/>
    <property type="project" value="TreeGrafter"/>
</dbReference>
<feature type="compositionally biased region" description="Basic residues" evidence="1">
    <location>
        <begin position="851"/>
        <end position="860"/>
    </location>
</feature>
<dbReference type="InterPro" id="IPR035899">
    <property type="entry name" value="DBL_dom_sf"/>
</dbReference>
<dbReference type="SMART" id="SM00325">
    <property type="entry name" value="RhoGEF"/>
    <property type="match status" value="1"/>
</dbReference>
<dbReference type="SUPFAM" id="SSF48065">
    <property type="entry name" value="DBL homology domain (DH-domain)"/>
    <property type="match status" value="1"/>
</dbReference>
<evidence type="ECO:0000259" key="2">
    <source>
        <dbReference type="PROSITE" id="PS50010"/>
    </source>
</evidence>
<dbReference type="InterPro" id="IPR051492">
    <property type="entry name" value="Dynamin-Rho_GEF"/>
</dbReference>
<dbReference type="PANTHER" id="PTHR22834">
    <property type="entry name" value="NUCLEAR FUSION PROTEIN FUS2"/>
    <property type="match status" value="1"/>
</dbReference>
<dbReference type="GO" id="GO:0005085">
    <property type="term" value="F:guanyl-nucleotide exchange factor activity"/>
    <property type="evidence" value="ECO:0007669"/>
    <property type="project" value="InterPro"/>
</dbReference>
<dbReference type="InterPro" id="IPR027267">
    <property type="entry name" value="AH/BAR_dom_sf"/>
</dbReference>
<dbReference type="PROSITE" id="PS50010">
    <property type="entry name" value="DH_2"/>
    <property type="match status" value="1"/>
</dbReference>
<dbReference type="OrthoDB" id="10256089at2759"/>
<feature type="compositionally biased region" description="Polar residues" evidence="1">
    <location>
        <begin position="718"/>
        <end position="734"/>
    </location>
</feature>
<dbReference type="Proteomes" id="UP000053257">
    <property type="component" value="Unassembled WGS sequence"/>
</dbReference>
<protein>
    <recommendedName>
        <fullName evidence="2">DH domain-containing protein</fullName>
    </recommendedName>
</protein>
<feature type="region of interest" description="Disordered" evidence="1">
    <location>
        <begin position="1"/>
        <end position="56"/>
    </location>
</feature>
<keyword evidence="4" id="KW-1185">Reference proteome</keyword>
<proteinExistence type="predicted"/>
<dbReference type="PANTHER" id="PTHR22834:SF20">
    <property type="entry name" value="SH3 DOMAIN-CONTAINING PROTEIN"/>
    <property type="match status" value="1"/>
</dbReference>
<dbReference type="CDD" id="cd00160">
    <property type="entry name" value="RhoGEF"/>
    <property type="match status" value="1"/>
</dbReference>
<sequence length="997" mass="110609">MSVQLDPSTANADLPRSRRVVQPDPSDYKVFTTSSEPSSLPPLASPPLPPRSPLRPKAYAMSFDTRSSVLSSASSSTAYTSDTTSLAGLSHARSFGSLSTLVSARHNFRAKTPDKPLPILPPSPLPEETFDPDASFGSEQSSLGLSVSSSCPTSKRNHALLELLTSERSYAQDLCLIRDIHIPLAYGNPASLHSVPPTPPLSASSSRTHSTASDSSGSSFLDPPMSPEDVRIIFNNVADLAKFSDEFTARLESALGSVLEGGTGEDHVGELFLEIISELQPLYETYITRHSTAIEHLNSMPQTPALQAYLAHTSSLAQSLTHAWDLPSLLIKPVQRLLKYSLLLGAIIDETPNTHGDKEHLKKARLQMEQVAHGVNEGRRRREVVKEVLMGAPFMKAGEAKAAKKKGLNVGVAASVNLGRIKSIRAASFKVKEGAEANEEASRVAEMGAELRRTDAFIKQIGRDVLQWSRSMTAMIQSLLQWSESFGVVIGATMQAHSDAYNAFVEVIRDSILRLCKDFEETVRYELLVQLRRLSESTNDPERLLEAMRTLEPLHYGLLNFNVSKSRPPPELLEASKSYVALRAQLHAELPKYLELLDKGIQDSLNMFQRLQRMLWQRINEHWTELWEALRVDQEERGTAAQTVVIWHERFMPSLEMVERLRILQKRDRDKEKLQDRRPVGRARGRSYSGPLDSMSTTSTVVLGSMAALDPSVIPHSARSSQSQTLVASPSSAKSHALEQKLSSESIHSKHSGKSGKSSKSNRQDDYDRHYAELVYQWQTNNPVHPDQFDDIDIRRPNNPPHAPISLPMPLRKSNSHGRLLDDDLPVAASNSSRSLPPQPDACAPEEGRGRSPRKPNFKRRLTDTLRTTTPTSTSRHRRSPSLPSMTSLNISSPRPSPAKSAFDFDPRDPALTKIPTRYDCQVVFPLKPPYSVTYRGLPFFVLELRHVYGVMIEEGHPASFPDLPLKVDDGEDCLLMVRNRRGEVGWALASFLQPVP</sequence>
<feature type="compositionally biased region" description="Low complexity" evidence="1">
    <location>
        <begin position="865"/>
        <end position="874"/>
    </location>
</feature>
<feature type="compositionally biased region" description="Pro residues" evidence="1">
    <location>
        <begin position="115"/>
        <end position="125"/>
    </location>
</feature>
<dbReference type="GO" id="GO:0032955">
    <property type="term" value="P:regulation of division septum assembly"/>
    <property type="evidence" value="ECO:0007669"/>
    <property type="project" value="TreeGrafter"/>
</dbReference>
<feature type="compositionally biased region" description="Basic and acidic residues" evidence="1">
    <location>
        <begin position="669"/>
        <end position="679"/>
    </location>
</feature>
<dbReference type="HOGENOM" id="CLU_004370_0_0_1"/>
<feature type="region of interest" description="Disordered" evidence="1">
    <location>
        <begin position="194"/>
        <end position="224"/>
    </location>
</feature>
<organism evidence="3 4">
    <name type="scientific">Phlebiopsis gigantea (strain 11061_1 CR5-6)</name>
    <name type="common">White-rot fungus</name>
    <name type="synonym">Peniophora gigantea</name>
    <dbReference type="NCBI Taxonomy" id="745531"/>
    <lineage>
        <taxon>Eukaryota</taxon>
        <taxon>Fungi</taxon>
        <taxon>Dikarya</taxon>
        <taxon>Basidiomycota</taxon>
        <taxon>Agaricomycotina</taxon>
        <taxon>Agaricomycetes</taxon>
        <taxon>Polyporales</taxon>
        <taxon>Phanerochaetaceae</taxon>
        <taxon>Phlebiopsis</taxon>
    </lineage>
</organism>
<dbReference type="GO" id="GO:0031991">
    <property type="term" value="P:regulation of actomyosin contractile ring contraction"/>
    <property type="evidence" value="ECO:0007669"/>
    <property type="project" value="TreeGrafter"/>
</dbReference>
<dbReference type="SUPFAM" id="SSF103657">
    <property type="entry name" value="BAR/IMD domain-like"/>
    <property type="match status" value="1"/>
</dbReference>
<feature type="region of interest" description="Disordered" evidence="1">
    <location>
        <begin position="714"/>
        <end position="764"/>
    </location>
</feature>
<feature type="region of interest" description="Disordered" evidence="1">
    <location>
        <begin position="112"/>
        <end position="142"/>
    </location>
</feature>
<dbReference type="Pfam" id="PF00621">
    <property type="entry name" value="RhoGEF"/>
    <property type="match status" value="1"/>
</dbReference>
<reference evidence="3 4" key="1">
    <citation type="journal article" date="2014" name="PLoS Genet.">
        <title>Analysis of the Phlebiopsis gigantea genome, transcriptome and secretome provides insight into its pioneer colonization strategies of wood.</title>
        <authorList>
            <person name="Hori C."/>
            <person name="Ishida T."/>
            <person name="Igarashi K."/>
            <person name="Samejima M."/>
            <person name="Suzuki H."/>
            <person name="Master E."/>
            <person name="Ferreira P."/>
            <person name="Ruiz-Duenas F.J."/>
            <person name="Held B."/>
            <person name="Canessa P."/>
            <person name="Larrondo L.F."/>
            <person name="Schmoll M."/>
            <person name="Druzhinina I.S."/>
            <person name="Kubicek C.P."/>
            <person name="Gaskell J.A."/>
            <person name="Kersten P."/>
            <person name="St John F."/>
            <person name="Glasner J."/>
            <person name="Sabat G."/>
            <person name="Splinter BonDurant S."/>
            <person name="Syed K."/>
            <person name="Yadav J."/>
            <person name="Mgbeahuruike A.C."/>
            <person name="Kovalchuk A."/>
            <person name="Asiegbu F.O."/>
            <person name="Lackner G."/>
            <person name="Hoffmeister D."/>
            <person name="Rencoret J."/>
            <person name="Gutierrez A."/>
            <person name="Sun H."/>
            <person name="Lindquist E."/>
            <person name="Barry K."/>
            <person name="Riley R."/>
            <person name="Grigoriev I.V."/>
            <person name="Henrissat B."/>
            <person name="Kues U."/>
            <person name="Berka R.M."/>
            <person name="Martinez A.T."/>
            <person name="Covert S.F."/>
            <person name="Blanchette R.A."/>
            <person name="Cullen D."/>
        </authorList>
    </citation>
    <scope>NUCLEOTIDE SEQUENCE [LARGE SCALE GENOMIC DNA]</scope>
    <source>
        <strain evidence="3 4">11061_1 CR5-6</strain>
    </source>
</reference>
<accession>A0A0C3S1M5</accession>
<feature type="region of interest" description="Disordered" evidence="1">
    <location>
        <begin position="669"/>
        <end position="696"/>
    </location>
</feature>
<dbReference type="AlphaFoldDB" id="A0A0C3S1M5"/>
<evidence type="ECO:0000256" key="1">
    <source>
        <dbReference type="SAM" id="MobiDB-lite"/>
    </source>
</evidence>
<dbReference type="Gene3D" id="1.20.900.10">
    <property type="entry name" value="Dbl homology (DH) domain"/>
    <property type="match status" value="1"/>
</dbReference>
<feature type="compositionally biased region" description="Low complexity" evidence="1">
    <location>
        <begin position="202"/>
        <end position="219"/>
    </location>
</feature>
<dbReference type="STRING" id="745531.A0A0C3S1M5"/>
<dbReference type="Gene3D" id="1.20.1270.60">
    <property type="entry name" value="Arfaptin homology (AH) domain/BAR domain"/>
    <property type="match status" value="1"/>
</dbReference>
<evidence type="ECO:0000313" key="4">
    <source>
        <dbReference type="Proteomes" id="UP000053257"/>
    </source>
</evidence>
<dbReference type="InterPro" id="IPR000219">
    <property type="entry name" value="DH_dom"/>
</dbReference>
<feature type="compositionally biased region" description="Pro residues" evidence="1">
    <location>
        <begin position="39"/>
        <end position="53"/>
    </location>
</feature>
<dbReference type="EMBL" id="KN840471">
    <property type="protein sequence ID" value="KIP09056.1"/>
    <property type="molecule type" value="Genomic_DNA"/>
</dbReference>
<name>A0A0C3S1M5_PHLG1</name>
<gene>
    <name evidence="3" type="ORF">PHLGIDRAFT_351888</name>
</gene>
<evidence type="ECO:0000313" key="3">
    <source>
        <dbReference type="EMBL" id="KIP09056.1"/>
    </source>
</evidence>
<feature type="region of interest" description="Disordered" evidence="1">
    <location>
        <begin position="778"/>
        <end position="907"/>
    </location>
</feature>
<feature type="compositionally biased region" description="Polar residues" evidence="1">
    <location>
        <begin position="1"/>
        <end position="11"/>
    </location>
</feature>
<feature type="domain" description="DH" evidence="2">
    <location>
        <begin position="155"/>
        <end position="378"/>
    </location>
</feature>